<dbReference type="InterPro" id="IPR015262">
    <property type="entry name" value="tRNA_Ile_lys_synt_subst-bd"/>
</dbReference>
<evidence type="ECO:0000259" key="9">
    <source>
        <dbReference type="SMART" id="SM00977"/>
    </source>
</evidence>
<dbReference type="SUPFAM" id="SSF56037">
    <property type="entry name" value="PheT/TilS domain"/>
    <property type="match status" value="1"/>
</dbReference>
<dbReference type="GO" id="GO:0006400">
    <property type="term" value="P:tRNA modification"/>
    <property type="evidence" value="ECO:0007669"/>
    <property type="project" value="UniProtKB-UniRule"/>
</dbReference>
<dbReference type="STRING" id="1720063.SAMN05216217_10399"/>
<organism evidence="10 11">
    <name type="scientific">Halopseudomonas yangmingensis</name>
    <dbReference type="NCBI Taxonomy" id="1720063"/>
    <lineage>
        <taxon>Bacteria</taxon>
        <taxon>Pseudomonadati</taxon>
        <taxon>Pseudomonadota</taxon>
        <taxon>Gammaproteobacteria</taxon>
        <taxon>Pseudomonadales</taxon>
        <taxon>Pseudomonadaceae</taxon>
        <taxon>Halopseudomonas</taxon>
    </lineage>
</organism>
<evidence type="ECO:0000256" key="1">
    <source>
        <dbReference type="ARBA" id="ARBA00004496"/>
    </source>
</evidence>
<gene>
    <name evidence="8" type="primary">tilS</name>
    <name evidence="10" type="ORF">SAMN05216217_10399</name>
</gene>
<dbReference type="GO" id="GO:0005524">
    <property type="term" value="F:ATP binding"/>
    <property type="evidence" value="ECO:0007669"/>
    <property type="project" value="UniProtKB-KW"/>
</dbReference>
<evidence type="ECO:0000313" key="11">
    <source>
        <dbReference type="Proteomes" id="UP000243629"/>
    </source>
</evidence>
<dbReference type="GO" id="GO:0005737">
    <property type="term" value="C:cytoplasm"/>
    <property type="evidence" value="ECO:0007669"/>
    <property type="project" value="UniProtKB-SubCell"/>
</dbReference>
<comment type="similarity">
    <text evidence="8">Belongs to the tRNA(Ile)-lysidine synthase family.</text>
</comment>
<dbReference type="GO" id="GO:0032267">
    <property type="term" value="F:tRNA(Ile)-lysidine synthase activity"/>
    <property type="evidence" value="ECO:0007669"/>
    <property type="project" value="UniProtKB-EC"/>
</dbReference>
<comment type="caution">
    <text evidence="8">Lacks conserved residue(s) required for the propagation of feature annotation.</text>
</comment>
<dbReference type="Proteomes" id="UP000243629">
    <property type="component" value="Unassembled WGS sequence"/>
</dbReference>
<dbReference type="CDD" id="cd01992">
    <property type="entry name" value="TilS_N"/>
    <property type="match status" value="1"/>
</dbReference>
<dbReference type="NCBIfam" id="TIGR02432">
    <property type="entry name" value="lysidine_TilS_N"/>
    <property type="match status" value="1"/>
</dbReference>
<dbReference type="Pfam" id="PF11734">
    <property type="entry name" value="TilS_C"/>
    <property type="match status" value="1"/>
</dbReference>
<keyword evidence="4 8" id="KW-0819">tRNA processing</keyword>
<evidence type="ECO:0000256" key="2">
    <source>
        <dbReference type="ARBA" id="ARBA00022490"/>
    </source>
</evidence>
<evidence type="ECO:0000256" key="8">
    <source>
        <dbReference type="HAMAP-Rule" id="MF_01161"/>
    </source>
</evidence>
<dbReference type="PANTHER" id="PTHR43033:SF1">
    <property type="entry name" value="TRNA(ILE)-LYSIDINE SYNTHASE-RELATED"/>
    <property type="match status" value="1"/>
</dbReference>
<dbReference type="InterPro" id="IPR012796">
    <property type="entry name" value="Lysidine-tRNA-synth_C"/>
</dbReference>
<dbReference type="InterPro" id="IPR012094">
    <property type="entry name" value="tRNA_Ile_lys_synt"/>
</dbReference>
<dbReference type="SUPFAM" id="SSF82829">
    <property type="entry name" value="MesJ substrate recognition domain-like"/>
    <property type="match status" value="1"/>
</dbReference>
<dbReference type="Pfam" id="PF01171">
    <property type="entry name" value="ATP_bind_3"/>
    <property type="match status" value="1"/>
</dbReference>
<dbReference type="SMART" id="SM00977">
    <property type="entry name" value="TilS_C"/>
    <property type="match status" value="1"/>
</dbReference>
<keyword evidence="6" id="KW-0067">ATP-binding</keyword>
<protein>
    <recommendedName>
        <fullName evidence="8">tRNA(Ile)-lysidine synthase</fullName>
        <ecNumber evidence="8">6.3.4.19</ecNumber>
    </recommendedName>
    <alternativeName>
        <fullName evidence="8">tRNA(Ile)-2-lysyl-cytidine synthase</fullName>
    </alternativeName>
    <alternativeName>
        <fullName evidence="8">tRNA(Ile)-lysidine synthetase</fullName>
    </alternativeName>
</protein>
<keyword evidence="11" id="KW-1185">Reference proteome</keyword>
<dbReference type="AlphaFoldDB" id="A0A1I4PUC8"/>
<dbReference type="Gene3D" id="1.20.59.20">
    <property type="match status" value="1"/>
</dbReference>
<evidence type="ECO:0000256" key="5">
    <source>
        <dbReference type="ARBA" id="ARBA00022741"/>
    </source>
</evidence>
<comment type="function">
    <text evidence="8">Ligates lysine onto the cytidine present at position 34 of the AUA codon-specific tRNA(Ile) that contains the anticodon CAU, in an ATP-dependent manner. Cytidine is converted to lysidine, thus changing the amino acid specificity of the tRNA from methionine to isoleucine.</text>
</comment>
<dbReference type="InterPro" id="IPR011063">
    <property type="entry name" value="TilS/TtcA_N"/>
</dbReference>
<dbReference type="Pfam" id="PF09179">
    <property type="entry name" value="TilS"/>
    <property type="match status" value="1"/>
</dbReference>
<dbReference type="InterPro" id="IPR012795">
    <property type="entry name" value="tRNA_Ile_lys_synt_N"/>
</dbReference>
<dbReference type="NCBIfam" id="TIGR02433">
    <property type="entry name" value="lysidine_TilS_C"/>
    <property type="match status" value="1"/>
</dbReference>
<name>A0A1I4PUC8_9GAMM</name>
<proteinExistence type="inferred from homology"/>
<dbReference type="PANTHER" id="PTHR43033">
    <property type="entry name" value="TRNA(ILE)-LYSIDINE SYNTHASE-RELATED"/>
    <property type="match status" value="1"/>
</dbReference>
<dbReference type="Gene3D" id="3.40.50.620">
    <property type="entry name" value="HUPs"/>
    <property type="match status" value="1"/>
</dbReference>
<keyword evidence="5" id="KW-0547">Nucleotide-binding</keyword>
<evidence type="ECO:0000256" key="4">
    <source>
        <dbReference type="ARBA" id="ARBA00022694"/>
    </source>
</evidence>
<accession>A0A1I4PUC8</accession>
<dbReference type="InterPro" id="IPR014729">
    <property type="entry name" value="Rossmann-like_a/b/a_fold"/>
</dbReference>
<comment type="subcellular location">
    <subcellularLocation>
        <location evidence="1 8">Cytoplasm</location>
    </subcellularLocation>
</comment>
<dbReference type="EMBL" id="FOUI01000003">
    <property type="protein sequence ID" value="SFM31421.1"/>
    <property type="molecule type" value="Genomic_DNA"/>
</dbReference>
<evidence type="ECO:0000256" key="7">
    <source>
        <dbReference type="ARBA" id="ARBA00048539"/>
    </source>
</evidence>
<reference evidence="11" key="1">
    <citation type="submission" date="2016-10" db="EMBL/GenBank/DDBJ databases">
        <authorList>
            <person name="Varghese N."/>
            <person name="Submissions S."/>
        </authorList>
    </citation>
    <scope>NUCLEOTIDE SEQUENCE [LARGE SCALE GENOMIC DNA]</scope>
    <source>
        <strain evidence="11">DSM 24213</strain>
    </source>
</reference>
<comment type="catalytic activity">
    <reaction evidence="7 8">
        <text>cytidine(34) in tRNA(Ile2) + L-lysine + ATP = lysidine(34) in tRNA(Ile2) + AMP + diphosphate + H(+)</text>
        <dbReference type="Rhea" id="RHEA:43744"/>
        <dbReference type="Rhea" id="RHEA-COMP:10625"/>
        <dbReference type="Rhea" id="RHEA-COMP:10670"/>
        <dbReference type="ChEBI" id="CHEBI:15378"/>
        <dbReference type="ChEBI" id="CHEBI:30616"/>
        <dbReference type="ChEBI" id="CHEBI:32551"/>
        <dbReference type="ChEBI" id="CHEBI:33019"/>
        <dbReference type="ChEBI" id="CHEBI:82748"/>
        <dbReference type="ChEBI" id="CHEBI:83665"/>
        <dbReference type="ChEBI" id="CHEBI:456215"/>
        <dbReference type="EC" id="6.3.4.19"/>
    </reaction>
</comment>
<evidence type="ECO:0000313" key="10">
    <source>
        <dbReference type="EMBL" id="SFM31421.1"/>
    </source>
</evidence>
<evidence type="ECO:0000256" key="3">
    <source>
        <dbReference type="ARBA" id="ARBA00022598"/>
    </source>
</evidence>
<dbReference type="EC" id="6.3.4.19" evidence="8"/>
<dbReference type="HAMAP" id="MF_01161">
    <property type="entry name" value="tRNA_Ile_lys_synt"/>
    <property type="match status" value="1"/>
</dbReference>
<sequence length="401" mass="44378">MLLLDLLAELTSTSTCPPLRAIHVHHGLHPLADQWAALCVRACARYGVPLQVERVVLARQASIEEAARDARYAVYERLLGPGDLLLLAQHADDQLETLIFRALRGAGLRGLAGMPRQRPLGRGHLLRPLLDVSRAELETAAHQRNLQWVEDPANADPRFARSWLRHTALPALRRQWPQTDRSLLRLAGHVAEAGALLDELAEADMGALAHVDTDPWLKQWPALQLPGLRRLSAPRQRNLLRGWLLAQGCRLPDQRHLLALQQQFDRGSTAGLRWEIDDACVLGGVEQLWLLPAGGMPAGQSEPLPDVAELRLSGGNGLLRQSGERPSGEWQIRYRTGGELIRMAGRPTQTLKKLFQEAGIPAWLRPAVPLIHYQGELVSVGGRWQAANAPASWCVHWFPAG</sequence>
<keyword evidence="2 8" id="KW-0963">Cytoplasm</keyword>
<feature type="domain" description="Lysidine-tRNA(Ile) synthetase C-terminal" evidence="9">
    <location>
        <begin position="330"/>
        <end position="397"/>
    </location>
</feature>
<evidence type="ECO:0000256" key="6">
    <source>
        <dbReference type="ARBA" id="ARBA00022840"/>
    </source>
</evidence>
<keyword evidence="3 8" id="KW-0436">Ligase</keyword>
<dbReference type="SUPFAM" id="SSF52402">
    <property type="entry name" value="Adenine nucleotide alpha hydrolases-like"/>
    <property type="match status" value="1"/>
</dbReference>